<dbReference type="InterPro" id="IPR027417">
    <property type="entry name" value="P-loop_NTPase"/>
</dbReference>
<dbReference type="SMART" id="SM00487">
    <property type="entry name" value="DEXDc"/>
    <property type="match status" value="1"/>
</dbReference>
<dbReference type="Proteomes" id="UP000256970">
    <property type="component" value="Unassembled WGS sequence"/>
</dbReference>
<feature type="compositionally biased region" description="Low complexity" evidence="5">
    <location>
        <begin position="820"/>
        <end position="831"/>
    </location>
</feature>
<feature type="region of interest" description="Disordered" evidence="5">
    <location>
        <begin position="917"/>
        <end position="1130"/>
    </location>
</feature>
<dbReference type="GO" id="GO:0015616">
    <property type="term" value="F:DNA translocase activity"/>
    <property type="evidence" value="ECO:0007669"/>
    <property type="project" value="TreeGrafter"/>
</dbReference>
<dbReference type="InterPro" id="IPR001650">
    <property type="entry name" value="Helicase_C-like"/>
</dbReference>
<evidence type="ECO:0000313" key="8">
    <source>
        <dbReference type="EMBL" id="SZX66937.1"/>
    </source>
</evidence>
<dbReference type="Gene3D" id="3.40.50.10810">
    <property type="entry name" value="Tandem AAA-ATPase domain"/>
    <property type="match status" value="1"/>
</dbReference>
<evidence type="ECO:0000259" key="7">
    <source>
        <dbReference type="PROSITE" id="PS51194"/>
    </source>
</evidence>
<dbReference type="SMART" id="SM00490">
    <property type="entry name" value="HELICc"/>
    <property type="match status" value="1"/>
</dbReference>
<dbReference type="GO" id="GO:0016787">
    <property type="term" value="F:hydrolase activity"/>
    <property type="evidence" value="ECO:0007669"/>
    <property type="project" value="UniProtKB-KW"/>
</dbReference>
<accession>A0A383VN37</accession>
<protein>
    <recommendedName>
        <fullName evidence="10">DNA repair and recombination protein RAD54</fullName>
    </recommendedName>
</protein>
<feature type="compositionally biased region" description="Acidic residues" evidence="5">
    <location>
        <begin position="792"/>
        <end position="803"/>
    </location>
</feature>
<dbReference type="STRING" id="3088.A0A383VN37"/>
<dbReference type="PANTHER" id="PTHR45629:SF7">
    <property type="entry name" value="DNA EXCISION REPAIR PROTEIN ERCC-6-RELATED"/>
    <property type="match status" value="1"/>
</dbReference>
<dbReference type="InterPro" id="IPR038718">
    <property type="entry name" value="SNF2-like_sf"/>
</dbReference>
<gene>
    <name evidence="8" type="ORF">BQ4739_LOCUS7363</name>
</gene>
<evidence type="ECO:0000256" key="3">
    <source>
        <dbReference type="ARBA" id="ARBA00022806"/>
    </source>
</evidence>
<keyword evidence="3" id="KW-0347">Helicase</keyword>
<keyword evidence="1" id="KW-0547">Nucleotide-binding</keyword>
<dbReference type="PANTHER" id="PTHR45629">
    <property type="entry name" value="SNF2/RAD54 FAMILY MEMBER"/>
    <property type="match status" value="1"/>
</dbReference>
<dbReference type="EMBL" id="FNXT01000767">
    <property type="protein sequence ID" value="SZX66937.1"/>
    <property type="molecule type" value="Genomic_DNA"/>
</dbReference>
<dbReference type="Gene3D" id="3.40.50.300">
    <property type="entry name" value="P-loop containing nucleotide triphosphate hydrolases"/>
    <property type="match status" value="1"/>
</dbReference>
<organism evidence="8 9">
    <name type="scientific">Tetradesmus obliquus</name>
    <name type="common">Green alga</name>
    <name type="synonym">Acutodesmus obliquus</name>
    <dbReference type="NCBI Taxonomy" id="3088"/>
    <lineage>
        <taxon>Eukaryota</taxon>
        <taxon>Viridiplantae</taxon>
        <taxon>Chlorophyta</taxon>
        <taxon>core chlorophytes</taxon>
        <taxon>Chlorophyceae</taxon>
        <taxon>CS clade</taxon>
        <taxon>Sphaeropleales</taxon>
        <taxon>Scenedesmaceae</taxon>
        <taxon>Tetradesmus</taxon>
    </lineage>
</organism>
<feature type="domain" description="Helicase ATP-binding" evidence="6">
    <location>
        <begin position="185"/>
        <end position="361"/>
    </location>
</feature>
<name>A0A383VN37_TETOB</name>
<dbReference type="FunFam" id="3.40.50.10810:FF:000021">
    <property type="entry name" value="DNA repair and recombination protein RAD54"/>
    <property type="match status" value="1"/>
</dbReference>
<feature type="compositionally biased region" description="Basic residues" evidence="5">
    <location>
        <begin position="808"/>
        <end position="819"/>
    </location>
</feature>
<feature type="region of interest" description="Disordered" evidence="5">
    <location>
        <begin position="696"/>
        <end position="723"/>
    </location>
</feature>
<dbReference type="GO" id="GO:0004386">
    <property type="term" value="F:helicase activity"/>
    <property type="evidence" value="ECO:0007669"/>
    <property type="project" value="UniProtKB-KW"/>
</dbReference>
<keyword evidence="4" id="KW-0067">ATP-binding</keyword>
<feature type="compositionally biased region" description="Low complexity" evidence="5">
    <location>
        <begin position="1108"/>
        <end position="1123"/>
    </location>
</feature>
<feature type="compositionally biased region" description="Gly residues" evidence="5">
    <location>
        <begin position="707"/>
        <end position="718"/>
    </location>
</feature>
<evidence type="ECO:0000259" key="6">
    <source>
        <dbReference type="PROSITE" id="PS51192"/>
    </source>
</evidence>
<feature type="region of interest" description="Disordered" evidence="5">
    <location>
        <begin position="778"/>
        <end position="831"/>
    </location>
</feature>
<evidence type="ECO:0000256" key="2">
    <source>
        <dbReference type="ARBA" id="ARBA00022801"/>
    </source>
</evidence>
<evidence type="ECO:0000313" key="9">
    <source>
        <dbReference type="Proteomes" id="UP000256970"/>
    </source>
</evidence>
<dbReference type="GO" id="GO:0045003">
    <property type="term" value="P:double-strand break repair via synthesis-dependent strand annealing"/>
    <property type="evidence" value="ECO:0007669"/>
    <property type="project" value="TreeGrafter"/>
</dbReference>
<feature type="compositionally biased region" description="Polar residues" evidence="5">
    <location>
        <begin position="995"/>
        <end position="1004"/>
    </location>
</feature>
<proteinExistence type="predicted"/>
<dbReference type="CDD" id="cd18793">
    <property type="entry name" value="SF2_C_SNF"/>
    <property type="match status" value="1"/>
</dbReference>
<dbReference type="Pfam" id="PF00271">
    <property type="entry name" value="Helicase_C"/>
    <property type="match status" value="1"/>
</dbReference>
<feature type="compositionally biased region" description="Low complexity" evidence="5">
    <location>
        <begin position="934"/>
        <end position="966"/>
    </location>
</feature>
<dbReference type="FunFam" id="3.40.50.300:FF:000332">
    <property type="entry name" value="DNA repair and recombination protein RAD54-like"/>
    <property type="match status" value="1"/>
</dbReference>
<dbReference type="AlphaFoldDB" id="A0A383VN37"/>
<dbReference type="InterPro" id="IPR000330">
    <property type="entry name" value="SNF2_N"/>
</dbReference>
<evidence type="ECO:0000256" key="1">
    <source>
        <dbReference type="ARBA" id="ARBA00022741"/>
    </source>
</evidence>
<evidence type="ECO:0008006" key="10">
    <source>
        <dbReference type="Google" id="ProtNLM"/>
    </source>
</evidence>
<dbReference type="CDD" id="cd18004">
    <property type="entry name" value="DEXHc_RAD54"/>
    <property type="match status" value="1"/>
</dbReference>
<dbReference type="InterPro" id="IPR014001">
    <property type="entry name" value="Helicase_ATP-bd"/>
</dbReference>
<dbReference type="GO" id="GO:0005524">
    <property type="term" value="F:ATP binding"/>
    <property type="evidence" value="ECO:0007669"/>
    <property type="project" value="UniProtKB-KW"/>
</dbReference>
<dbReference type="PROSITE" id="PS51194">
    <property type="entry name" value="HELICASE_CTER"/>
    <property type="match status" value="1"/>
</dbReference>
<dbReference type="PROSITE" id="PS51192">
    <property type="entry name" value="HELICASE_ATP_BIND_1"/>
    <property type="match status" value="1"/>
</dbReference>
<dbReference type="InterPro" id="IPR050496">
    <property type="entry name" value="SNF2_RAD54_helicase_repair"/>
</dbReference>
<keyword evidence="2" id="KW-0378">Hydrolase</keyword>
<dbReference type="Gene3D" id="1.20.120.850">
    <property type="entry name" value="SWI2/SNF2 ATPases, N-terminal domain"/>
    <property type="match status" value="1"/>
</dbReference>
<feature type="compositionally biased region" description="Low complexity" evidence="5">
    <location>
        <begin position="1018"/>
        <end position="1053"/>
    </location>
</feature>
<sequence length="1130" mass="119562">MEPAEDAAADEPAEEEAQLAARREENIKALLSNNLQVQRQPLLSKYLVIREGEQQLRKAFKSPAPGAPAQSNALRKRLLARKVFVPWGSNKPFTPLKLTPLPAAAADAALQQELLAAAAAAAEDAALPPGIEPLVLWVPAEAGLAAAAAAEADGEHAVVVNAMLTRWLRPHQREGVQFMFECVAGLRLAEGRGCILADDMGLGKTLQGIALMWTLLQQGSPALGGKPIAKRAIIVCPTSLVSNWDSECTKWLKGRCRTLALCESSRDDVIDAITRFVAPHSSYHCLIISYETFRLHAPRLTAPGSCDLLICDEAHRLKNDATLTNRALDSLPCRRRVLLSGTPMQNHLDEFFAMVDFCNPGVLGSPAEFRKRFEAPILAGREPGAAPDVAALGEARSGELSGLVNAFILRRTNKLLSNHLPPKVVQVVVCRLGELQQQLYEAFLLSNATRRLLAGSKATGVLSAITSLKKLCNHPKLIYDTLHSKAQVDGTVVEGFKGVGELFPPGLFDNGRPGRGEMALGWECLSGKMGFVAQLLAVLRATTDDKVVIVSNYTQTLDLFAALCRQRGYVHLRLDGSTSITKRQKLVGQLNAPGSKVFVFLLSSKAGGCGLNLVGANRLILFDPDWNPATDKQAAARVWRDGQRKRVYVYRLLTAGTIEEKVFQRQISKEGLQQVVDAAAAAPGALGAAQGQGASAGEGLAAEDGGKGGGKSNQGGQGASSMSLMSAEELRELFSLRPDVASDTYEVIRGGSERAAAAAAARDAAAAAAGAAGGGCLVFDSEEGEQGSSDTESSEDDDDDEFCENAGRRRRNSSSKSKGKQQQQLDQQAAAAANEAAAAAGAAAAASEYAMLDGHRPQVGQPSEEDLRNFGHHTAAALASVPDAALQAAAGDFVSFVFSCQVQGRLDMCSQQQQQQQQQGSAGAAKVPAGQIGSSKQQHAQQQSSSRVGQAAATAAASSKTDGAAGRPPGLLSSSKPRHSAPAALKRPLVDSSGVIAQQQPSSSARRHSDSALPAVGLQDSRVELQQQQEQQQQQQQVDRQQQCQAIERQQQQLEHHRAVQPHALADASSRLNSSSSLPQGGGGSVGMQQAGKQQQQQKRQKIMLKPASSGAAAGAAAGWASGDDSDDFM</sequence>
<feature type="compositionally biased region" description="Low complexity" evidence="5">
    <location>
        <begin position="1087"/>
        <end position="1098"/>
    </location>
</feature>
<dbReference type="Pfam" id="PF00176">
    <property type="entry name" value="SNF2-rel_dom"/>
    <property type="match status" value="1"/>
</dbReference>
<keyword evidence="9" id="KW-1185">Reference proteome</keyword>
<feature type="domain" description="Helicase C-terminal" evidence="7">
    <location>
        <begin position="534"/>
        <end position="687"/>
    </location>
</feature>
<evidence type="ECO:0000256" key="4">
    <source>
        <dbReference type="ARBA" id="ARBA00022840"/>
    </source>
</evidence>
<dbReference type="GO" id="GO:0005634">
    <property type="term" value="C:nucleus"/>
    <property type="evidence" value="ECO:0007669"/>
    <property type="project" value="TreeGrafter"/>
</dbReference>
<evidence type="ECO:0000256" key="5">
    <source>
        <dbReference type="SAM" id="MobiDB-lite"/>
    </source>
</evidence>
<reference evidence="8 9" key="1">
    <citation type="submission" date="2016-10" db="EMBL/GenBank/DDBJ databases">
        <authorList>
            <person name="Cai Z."/>
        </authorList>
    </citation>
    <scope>NUCLEOTIDE SEQUENCE [LARGE SCALE GENOMIC DNA]</scope>
</reference>
<dbReference type="InterPro" id="IPR049730">
    <property type="entry name" value="SNF2/RAD54-like_C"/>
</dbReference>
<dbReference type="GO" id="GO:0007131">
    <property type="term" value="P:reciprocal meiotic recombination"/>
    <property type="evidence" value="ECO:0007669"/>
    <property type="project" value="TreeGrafter"/>
</dbReference>
<dbReference type="SUPFAM" id="SSF52540">
    <property type="entry name" value="P-loop containing nucleoside triphosphate hydrolases"/>
    <property type="match status" value="2"/>
</dbReference>
<feature type="compositionally biased region" description="Low complexity" evidence="5">
    <location>
        <begin position="1064"/>
        <end position="1079"/>
    </location>
</feature>